<proteinExistence type="predicted"/>
<dbReference type="EMBL" id="LITT01000035">
    <property type="protein sequence ID" value="OAA84704.1"/>
    <property type="molecule type" value="Genomic_DNA"/>
</dbReference>
<organism evidence="1 2">
    <name type="scientific">Clostridium ljungdahlii</name>
    <dbReference type="NCBI Taxonomy" id="1538"/>
    <lineage>
        <taxon>Bacteria</taxon>
        <taxon>Bacillati</taxon>
        <taxon>Bacillota</taxon>
        <taxon>Clostridia</taxon>
        <taxon>Eubacteriales</taxon>
        <taxon>Clostridiaceae</taxon>
        <taxon>Clostridium</taxon>
    </lineage>
</organism>
<accession>A0A168MHN5</accession>
<sequence>MLDLDIKETLKELVNNILENKISRKIAAKLVRERIDESDIFRLQNEDLLVNAYWTINGLDYKYGNTTNSELTYLKLCLDGEREYSREDKAEFVLNNEEPICRLIPSLKGQELDVEEFDKYSPEKMECFNGYAFGDKITCCKLLALLMANVGIETVVKFASKGIWAKALELDDGKSEK</sequence>
<dbReference type="AlphaFoldDB" id="A0A168MHN5"/>
<evidence type="ECO:0000313" key="2">
    <source>
        <dbReference type="Proteomes" id="UP000077407"/>
    </source>
</evidence>
<evidence type="ECO:0000313" key="1">
    <source>
        <dbReference type="EMBL" id="OAA84704.1"/>
    </source>
</evidence>
<reference evidence="1 2" key="1">
    <citation type="journal article" date="2015" name="Biotechnol. Bioeng.">
        <title>Genome sequence and phenotypic characterization of Caulobacter segnis.</title>
        <authorList>
            <person name="Patel S."/>
            <person name="Fletcher B."/>
            <person name="Scott D.C."/>
            <person name="Ely B."/>
        </authorList>
    </citation>
    <scope>NUCLEOTIDE SEQUENCE [LARGE SCALE GENOMIC DNA]</scope>
    <source>
        <strain evidence="1 2">ERI-2</strain>
    </source>
</reference>
<dbReference type="Proteomes" id="UP000077407">
    <property type="component" value="Unassembled WGS sequence"/>
</dbReference>
<dbReference type="OrthoDB" id="2052852at2"/>
<dbReference type="PATRIC" id="fig|1538.10.peg.2498"/>
<dbReference type="RefSeq" id="WP_063555999.1">
    <property type="nucleotide sequence ID" value="NZ_LITT01000035.1"/>
</dbReference>
<gene>
    <name evidence="1" type="ORF">WY13_02603</name>
</gene>
<protein>
    <submittedName>
        <fullName evidence="1">Uncharacterized protein</fullName>
    </submittedName>
</protein>
<comment type="caution">
    <text evidence="1">The sequence shown here is derived from an EMBL/GenBank/DDBJ whole genome shotgun (WGS) entry which is preliminary data.</text>
</comment>
<name>A0A168MHN5_9CLOT</name>